<name>A0ABP8NWS3_9NOCA</name>
<sequence length="102" mass="11080">MTARGGTTRPARVVVCALLVAVLAAAFAMLSWINRDAAAEEAARVDALAAGPALVEDVLSYTPPGRSTRTWQEPRRPPPASFTISSSNMRRKLLYRSRKNPE</sequence>
<evidence type="ECO:0000313" key="2">
    <source>
        <dbReference type="EMBL" id="GAA4476445.1"/>
    </source>
</evidence>
<evidence type="ECO:0000256" key="1">
    <source>
        <dbReference type="SAM" id="MobiDB-lite"/>
    </source>
</evidence>
<feature type="region of interest" description="Disordered" evidence="1">
    <location>
        <begin position="64"/>
        <end position="84"/>
    </location>
</feature>
<dbReference type="RefSeq" id="WP_345343475.1">
    <property type="nucleotide sequence ID" value="NZ_BAABFB010000029.1"/>
</dbReference>
<reference evidence="3" key="1">
    <citation type="journal article" date="2019" name="Int. J. Syst. Evol. Microbiol.">
        <title>The Global Catalogue of Microorganisms (GCM) 10K type strain sequencing project: providing services to taxonomists for standard genome sequencing and annotation.</title>
        <authorList>
            <consortium name="The Broad Institute Genomics Platform"/>
            <consortium name="The Broad Institute Genome Sequencing Center for Infectious Disease"/>
            <person name="Wu L."/>
            <person name="Ma J."/>
        </authorList>
    </citation>
    <scope>NUCLEOTIDE SEQUENCE [LARGE SCALE GENOMIC DNA]</scope>
    <source>
        <strain evidence="3">JCM 32206</strain>
    </source>
</reference>
<accession>A0ABP8NWS3</accession>
<dbReference type="Proteomes" id="UP001501183">
    <property type="component" value="Unassembled WGS sequence"/>
</dbReference>
<organism evidence="2 3">
    <name type="scientific">Rhodococcus olei</name>
    <dbReference type="NCBI Taxonomy" id="2161675"/>
    <lineage>
        <taxon>Bacteria</taxon>
        <taxon>Bacillati</taxon>
        <taxon>Actinomycetota</taxon>
        <taxon>Actinomycetes</taxon>
        <taxon>Mycobacteriales</taxon>
        <taxon>Nocardiaceae</taxon>
        <taxon>Rhodococcus</taxon>
    </lineage>
</organism>
<gene>
    <name evidence="2" type="ORF">GCM10023094_16350</name>
</gene>
<comment type="caution">
    <text evidence="2">The sequence shown here is derived from an EMBL/GenBank/DDBJ whole genome shotgun (WGS) entry which is preliminary data.</text>
</comment>
<evidence type="ECO:0000313" key="3">
    <source>
        <dbReference type="Proteomes" id="UP001501183"/>
    </source>
</evidence>
<proteinExistence type="predicted"/>
<protein>
    <submittedName>
        <fullName evidence="2">Uncharacterized protein</fullName>
    </submittedName>
</protein>
<keyword evidence="3" id="KW-1185">Reference proteome</keyword>
<dbReference type="EMBL" id="BAABFB010000029">
    <property type="protein sequence ID" value="GAA4476445.1"/>
    <property type="molecule type" value="Genomic_DNA"/>
</dbReference>